<feature type="transmembrane region" description="Helical" evidence="10">
    <location>
        <begin position="378"/>
        <end position="398"/>
    </location>
</feature>
<evidence type="ECO:0000256" key="10">
    <source>
        <dbReference type="SAM" id="Phobius"/>
    </source>
</evidence>
<dbReference type="FunFam" id="1.20.1720.10:FF:000012">
    <property type="entry name" value="MFS toxin efflux pump (AflT)"/>
    <property type="match status" value="1"/>
</dbReference>
<feature type="transmembrane region" description="Helical" evidence="10">
    <location>
        <begin position="73"/>
        <end position="93"/>
    </location>
</feature>
<evidence type="ECO:0000259" key="11">
    <source>
        <dbReference type="PROSITE" id="PS50850"/>
    </source>
</evidence>
<keyword evidence="4" id="KW-1003">Cell membrane</keyword>
<dbReference type="GO" id="GO:0005886">
    <property type="term" value="C:plasma membrane"/>
    <property type="evidence" value="ECO:0007669"/>
    <property type="project" value="UniProtKB-SubCell"/>
</dbReference>
<keyword evidence="3" id="KW-0813">Transport</keyword>
<evidence type="ECO:0000256" key="6">
    <source>
        <dbReference type="ARBA" id="ARBA00022989"/>
    </source>
</evidence>
<dbReference type="OMA" id="AMLICQV"/>
<dbReference type="PANTHER" id="PTHR23501:SF153">
    <property type="entry name" value="AFLATOXIN EFFLUX PUMP, PUTATIVE-RELATED"/>
    <property type="match status" value="1"/>
</dbReference>
<feature type="compositionally biased region" description="Basic and acidic residues" evidence="9">
    <location>
        <begin position="582"/>
        <end position="591"/>
    </location>
</feature>
<dbReference type="InterPro" id="IPR036259">
    <property type="entry name" value="MFS_trans_sf"/>
</dbReference>
<feature type="transmembrane region" description="Helical" evidence="10">
    <location>
        <begin position="114"/>
        <end position="132"/>
    </location>
</feature>
<accession>W3X583</accession>
<keyword evidence="6 10" id="KW-1133">Transmembrane helix</keyword>
<gene>
    <name evidence="12" type="ORF">PFICI_07870</name>
</gene>
<dbReference type="GO" id="GO:0022857">
    <property type="term" value="F:transmembrane transporter activity"/>
    <property type="evidence" value="ECO:0007669"/>
    <property type="project" value="InterPro"/>
</dbReference>
<feature type="transmembrane region" description="Helical" evidence="10">
    <location>
        <begin position="232"/>
        <end position="253"/>
    </location>
</feature>
<feature type="transmembrane region" description="Helical" evidence="10">
    <location>
        <begin position="345"/>
        <end position="366"/>
    </location>
</feature>
<dbReference type="HOGENOM" id="CLU_000960_22_1_1"/>
<feature type="transmembrane region" description="Helical" evidence="10">
    <location>
        <begin position="138"/>
        <end position="161"/>
    </location>
</feature>
<sequence>MPFGLGKKKPSGDAKPTATAEVTDTTTTTQVDQASHNGDSDDISSVSTHPREENNTVTKTVSRASTTHEYPEGLRLALLLISIFISMFLVALDRLIISTAIPRITDDFKSLQDVGWYGSAYLLTTASFQLMFGKVYTFFSVKLTFMAAVFLFEVGSAICGAAPSSTVFIVGRAVAGVGAAGIFSGVIIIIVYAVPLHKRPLYQGLFGAVFGLASVIGPLVGGAFTSNVSWRWCFYINLPIGGVALVVIAFLLSLPDRETTKLPLGQKLAQLDAVGTLLLIPGVVCLLLALQWGGLQYAWNSGRVIACLTLGIALLVGFCVVQVYMPKTATLPPRIFKQRSILAGFWATLCIGSQMMIFIYFLPIWFQAIKEVSAVDSGIRLLPLTLAMVVASMSTGILTSKIGYYTPFLIAGTCVMSIGAGLLTTLEVDTGSGKWIGYQILYGFGMGLSFQAPNLAAQTVLPTRDVPIGTSLMFFSQLLGGAIFISVGENVLNTQLVSRLSTLPNFNVGLVIDNGATALTSSVPASLLPQVLVSYNEALRKCFQIGLAMCCLTILGAAAMEWRSVKQKKPVKTSAAASADADAEKGEKAQEPEDEEIARVASRGITNQTAAAAAQLPAKIIE</sequence>
<feature type="compositionally biased region" description="Low complexity" evidence="9">
    <location>
        <begin position="17"/>
        <end position="33"/>
    </location>
</feature>
<feature type="transmembrane region" description="Helical" evidence="10">
    <location>
        <begin position="472"/>
        <end position="492"/>
    </location>
</feature>
<evidence type="ECO:0000256" key="5">
    <source>
        <dbReference type="ARBA" id="ARBA00022692"/>
    </source>
</evidence>
<dbReference type="FunFam" id="1.20.1250.20:FF:000489">
    <property type="entry name" value="MFS general substrate transporter"/>
    <property type="match status" value="1"/>
</dbReference>
<organism evidence="12 13">
    <name type="scientific">Pestalotiopsis fici (strain W106-1 / CGMCC3.15140)</name>
    <dbReference type="NCBI Taxonomy" id="1229662"/>
    <lineage>
        <taxon>Eukaryota</taxon>
        <taxon>Fungi</taxon>
        <taxon>Dikarya</taxon>
        <taxon>Ascomycota</taxon>
        <taxon>Pezizomycotina</taxon>
        <taxon>Sordariomycetes</taxon>
        <taxon>Xylariomycetidae</taxon>
        <taxon>Amphisphaeriales</taxon>
        <taxon>Sporocadaceae</taxon>
        <taxon>Pestalotiopsis</taxon>
    </lineage>
</organism>
<dbReference type="Gene3D" id="1.20.1250.20">
    <property type="entry name" value="MFS general substrate transporter like domains"/>
    <property type="match status" value="1"/>
</dbReference>
<feature type="transmembrane region" description="Helical" evidence="10">
    <location>
        <begin position="543"/>
        <end position="562"/>
    </location>
</feature>
<dbReference type="FunFam" id="1.20.1250.20:FF:000196">
    <property type="entry name" value="MFS toxin efflux pump (AflT)"/>
    <property type="match status" value="1"/>
</dbReference>
<dbReference type="FunCoup" id="W3X583">
    <property type="interactions" value="78"/>
</dbReference>
<feature type="transmembrane region" description="Helical" evidence="10">
    <location>
        <begin position="435"/>
        <end position="452"/>
    </location>
</feature>
<keyword evidence="8" id="KW-0325">Glycoprotein</keyword>
<keyword evidence="5 10" id="KW-0812">Transmembrane</keyword>
<evidence type="ECO:0000256" key="2">
    <source>
        <dbReference type="ARBA" id="ARBA00007520"/>
    </source>
</evidence>
<dbReference type="KEGG" id="pfy:PFICI_07870"/>
<protein>
    <recommendedName>
        <fullName evidence="11">Major facilitator superfamily (MFS) profile domain-containing protein</fullName>
    </recommendedName>
</protein>
<dbReference type="PROSITE" id="PS50850">
    <property type="entry name" value="MFS"/>
    <property type="match status" value="1"/>
</dbReference>
<evidence type="ECO:0000256" key="4">
    <source>
        <dbReference type="ARBA" id="ARBA00022475"/>
    </source>
</evidence>
<evidence type="ECO:0000256" key="7">
    <source>
        <dbReference type="ARBA" id="ARBA00023136"/>
    </source>
</evidence>
<evidence type="ECO:0000256" key="9">
    <source>
        <dbReference type="SAM" id="MobiDB-lite"/>
    </source>
</evidence>
<evidence type="ECO:0000256" key="3">
    <source>
        <dbReference type="ARBA" id="ARBA00022448"/>
    </source>
</evidence>
<dbReference type="PANTHER" id="PTHR23501">
    <property type="entry name" value="MAJOR FACILITATOR SUPERFAMILY"/>
    <property type="match status" value="1"/>
</dbReference>
<dbReference type="OrthoDB" id="10021397at2759"/>
<feature type="region of interest" description="Disordered" evidence="9">
    <location>
        <begin position="1"/>
        <end position="64"/>
    </location>
</feature>
<dbReference type="SUPFAM" id="SSF103473">
    <property type="entry name" value="MFS general substrate transporter"/>
    <property type="match status" value="1"/>
</dbReference>
<proteinExistence type="inferred from homology"/>
<dbReference type="AlphaFoldDB" id="W3X583"/>
<evidence type="ECO:0000313" key="12">
    <source>
        <dbReference type="EMBL" id="ETS80341.1"/>
    </source>
</evidence>
<feature type="transmembrane region" description="Helical" evidence="10">
    <location>
        <begin position="273"/>
        <end position="292"/>
    </location>
</feature>
<dbReference type="EMBL" id="KI912113">
    <property type="protein sequence ID" value="ETS80341.1"/>
    <property type="molecule type" value="Genomic_DNA"/>
</dbReference>
<feature type="domain" description="Major facilitator superfamily (MFS) profile" evidence="11">
    <location>
        <begin position="79"/>
        <end position="532"/>
    </location>
</feature>
<dbReference type="InParanoid" id="W3X583"/>
<name>W3X583_PESFW</name>
<comment type="subcellular location">
    <subcellularLocation>
        <location evidence="1">Cell membrane</location>
        <topology evidence="1">Multi-pass membrane protein</topology>
    </subcellularLocation>
</comment>
<feature type="transmembrane region" description="Helical" evidence="10">
    <location>
        <begin position="201"/>
        <end position="220"/>
    </location>
</feature>
<feature type="transmembrane region" description="Helical" evidence="10">
    <location>
        <begin position="404"/>
        <end position="423"/>
    </location>
</feature>
<dbReference type="eggNOG" id="KOG0254">
    <property type="taxonomic scope" value="Eukaryota"/>
</dbReference>
<dbReference type="RefSeq" id="XP_007834642.1">
    <property type="nucleotide sequence ID" value="XM_007836451.1"/>
</dbReference>
<feature type="transmembrane region" description="Helical" evidence="10">
    <location>
        <begin position="173"/>
        <end position="195"/>
    </location>
</feature>
<keyword evidence="13" id="KW-1185">Reference proteome</keyword>
<dbReference type="PRINTS" id="PR01036">
    <property type="entry name" value="TCRTETB"/>
</dbReference>
<reference evidence="13" key="1">
    <citation type="journal article" date="2015" name="BMC Genomics">
        <title>Genomic and transcriptomic analysis of the endophytic fungus Pestalotiopsis fici reveals its lifestyle and high potential for synthesis of natural products.</title>
        <authorList>
            <person name="Wang X."/>
            <person name="Zhang X."/>
            <person name="Liu L."/>
            <person name="Xiang M."/>
            <person name="Wang W."/>
            <person name="Sun X."/>
            <person name="Che Y."/>
            <person name="Guo L."/>
            <person name="Liu G."/>
            <person name="Guo L."/>
            <person name="Wang C."/>
            <person name="Yin W.B."/>
            <person name="Stadler M."/>
            <person name="Zhang X."/>
            <person name="Liu X."/>
        </authorList>
    </citation>
    <scope>NUCLEOTIDE SEQUENCE [LARGE SCALE GENOMIC DNA]</scope>
    <source>
        <strain evidence="13">W106-1 / CGMCC3.15140</strain>
    </source>
</reference>
<feature type="compositionally biased region" description="Polar residues" evidence="9">
    <location>
        <begin position="55"/>
        <end position="64"/>
    </location>
</feature>
<keyword evidence="7 10" id="KW-0472">Membrane</keyword>
<dbReference type="Pfam" id="PF07690">
    <property type="entry name" value="MFS_1"/>
    <property type="match status" value="1"/>
</dbReference>
<dbReference type="GeneID" id="19272883"/>
<dbReference type="Gene3D" id="1.20.1720.10">
    <property type="entry name" value="Multidrug resistance protein D"/>
    <property type="match status" value="1"/>
</dbReference>
<dbReference type="Proteomes" id="UP000030651">
    <property type="component" value="Unassembled WGS sequence"/>
</dbReference>
<feature type="region of interest" description="Disordered" evidence="9">
    <location>
        <begin position="573"/>
        <end position="596"/>
    </location>
</feature>
<evidence type="ECO:0000256" key="1">
    <source>
        <dbReference type="ARBA" id="ARBA00004651"/>
    </source>
</evidence>
<evidence type="ECO:0000256" key="8">
    <source>
        <dbReference type="ARBA" id="ARBA00023180"/>
    </source>
</evidence>
<dbReference type="CDD" id="cd17502">
    <property type="entry name" value="MFS_Azr1_MDR_like"/>
    <property type="match status" value="1"/>
</dbReference>
<evidence type="ECO:0000313" key="13">
    <source>
        <dbReference type="Proteomes" id="UP000030651"/>
    </source>
</evidence>
<dbReference type="InterPro" id="IPR020846">
    <property type="entry name" value="MFS_dom"/>
</dbReference>
<comment type="similarity">
    <text evidence="2">Belongs to the major facilitator superfamily. TCR/Tet family.</text>
</comment>
<dbReference type="InterPro" id="IPR011701">
    <property type="entry name" value="MFS"/>
</dbReference>
<feature type="transmembrane region" description="Helical" evidence="10">
    <location>
        <begin position="304"/>
        <end position="325"/>
    </location>
</feature>